<keyword evidence="2" id="KW-0238">DNA-binding</keyword>
<proteinExistence type="predicted"/>
<evidence type="ECO:0000313" key="3">
    <source>
        <dbReference type="Proteomes" id="UP000001930"/>
    </source>
</evidence>
<sequence>MLGAAIRARRKELAMSQEVLADFVEIDRSHLGKIERGERNVTFMNIIRIARVMQLLPSELLRNAGL</sequence>
<gene>
    <name evidence="2" type="ordered locus">BTH_II2009</name>
</gene>
<dbReference type="CDD" id="cd00093">
    <property type="entry name" value="HTH_XRE"/>
    <property type="match status" value="1"/>
</dbReference>
<feature type="domain" description="HTH cro/C1-type" evidence="1">
    <location>
        <begin position="6"/>
        <end position="60"/>
    </location>
</feature>
<dbReference type="InterPro" id="IPR001387">
    <property type="entry name" value="Cro/C1-type_HTH"/>
</dbReference>
<dbReference type="KEGG" id="bte:BTH_II2009"/>
<dbReference type="InterPro" id="IPR010982">
    <property type="entry name" value="Lambda_DNA-bd_dom_sf"/>
</dbReference>
<dbReference type="PROSITE" id="PS50943">
    <property type="entry name" value="HTH_CROC1"/>
    <property type="match status" value="1"/>
</dbReference>
<accession>Q2T3P6</accession>
<evidence type="ECO:0000313" key="2">
    <source>
        <dbReference type="EMBL" id="ABC35081.1"/>
    </source>
</evidence>
<reference evidence="2 3" key="1">
    <citation type="journal article" date="2005" name="BMC Genomics">
        <title>Bacterial genome adaptation to niches: divergence of the potential virulence genes in three Burkholderia species of different survival strategies.</title>
        <authorList>
            <person name="Kim H.S."/>
            <person name="Schell M.A."/>
            <person name="Yu Y."/>
            <person name="Ulrich R.L."/>
            <person name="Sarria S.H."/>
            <person name="Nierman W.C."/>
            <person name="DeShazer D."/>
        </authorList>
    </citation>
    <scope>NUCLEOTIDE SEQUENCE [LARGE SCALE GENOMIC DNA]</scope>
    <source>
        <strain evidence="3">ATCC 700388 / DSM 13276 / CCUG 48851 / CIP 106301 / E264</strain>
    </source>
</reference>
<dbReference type="Proteomes" id="UP000001930">
    <property type="component" value="Chromosome II"/>
</dbReference>
<dbReference type="AlphaFoldDB" id="Q2T3P6"/>
<dbReference type="HOGENOM" id="CLU_066192_29_4_4"/>
<dbReference type="EMBL" id="CP000085">
    <property type="protein sequence ID" value="ABC35081.1"/>
    <property type="molecule type" value="Genomic_DNA"/>
</dbReference>
<name>Q2T3P6_BURTA</name>
<dbReference type="SMART" id="SM00530">
    <property type="entry name" value="HTH_XRE"/>
    <property type="match status" value="1"/>
</dbReference>
<dbReference type="SUPFAM" id="SSF47413">
    <property type="entry name" value="lambda repressor-like DNA-binding domains"/>
    <property type="match status" value="1"/>
</dbReference>
<dbReference type="GO" id="GO:0003677">
    <property type="term" value="F:DNA binding"/>
    <property type="evidence" value="ECO:0007669"/>
    <property type="project" value="UniProtKB-KW"/>
</dbReference>
<evidence type="ECO:0000259" key="1">
    <source>
        <dbReference type="PROSITE" id="PS50943"/>
    </source>
</evidence>
<dbReference type="Gene3D" id="1.10.260.40">
    <property type="entry name" value="lambda repressor-like DNA-binding domains"/>
    <property type="match status" value="1"/>
</dbReference>
<keyword evidence="3" id="KW-1185">Reference proteome</keyword>
<organism evidence="2 3">
    <name type="scientific">Burkholderia thailandensis (strain ATCC 700388 / DSM 13276 / CCUG 48851 / CIP 106301 / E264)</name>
    <dbReference type="NCBI Taxonomy" id="271848"/>
    <lineage>
        <taxon>Bacteria</taxon>
        <taxon>Pseudomonadati</taxon>
        <taxon>Pseudomonadota</taxon>
        <taxon>Betaproteobacteria</taxon>
        <taxon>Burkholderiales</taxon>
        <taxon>Burkholderiaceae</taxon>
        <taxon>Burkholderia</taxon>
        <taxon>pseudomallei group</taxon>
    </lineage>
</organism>
<dbReference type="Pfam" id="PF01381">
    <property type="entry name" value="HTH_3"/>
    <property type="match status" value="1"/>
</dbReference>
<protein>
    <submittedName>
        <fullName evidence="2">DNA-binding protein</fullName>
    </submittedName>
</protein>